<dbReference type="Proteomes" id="UP000663131">
    <property type="component" value="Chromosome 7"/>
</dbReference>
<keyword evidence="2" id="KW-1133">Transmembrane helix</keyword>
<dbReference type="AlphaFoldDB" id="A0A871RDZ6"/>
<evidence type="ECO:0000256" key="1">
    <source>
        <dbReference type="SAM" id="MobiDB-lite"/>
    </source>
</evidence>
<feature type="transmembrane region" description="Helical" evidence="2">
    <location>
        <begin position="324"/>
        <end position="346"/>
    </location>
</feature>
<protein>
    <submittedName>
        <fullName evidence="3">Uncharacterized protein</fullName>
    </submittedName>
</protein>
<feature type="compositionally biased region" description="Polar residues" evidence="1">
    <location>
        <begin position="71"/>
        <end position="92"/>
    </location>
</feature>
<keyword evidence="2" id="KW-0472">Membrane</keyword>
<sequence>MPFLQIKFNQNLIFCLLSRSRNKKKTRKPNKSSSPSRKERHTHHLSPAKSVASLYRSTSKLARSRSRSSSQATAVPSTSTIATSQTALSGTETAIKETHKQEKNTESTPQRSSSVHFSEDQTPVSETSTAVESSSLSNDLNDSPLKGKSSKSSQVSKLPLLDPFPTVSVQISSSAKIVEPTNLENSDMSTPVEKSINTAASKVEKATSPSKTEALKDKAKKASSSIKENASKASDTIKENASKASGAIKENASKASKEADNFFKKIISAVTGGLSSVASTTESVVLNYPVATSNFTAILSAGLTTLLFQKTCPKYTPKCPTKHLYGGVFSIVASTLAIVDSFAIYYNHKKQLTN</sequence>
<feature type="region of interest" description="Disordered" evidence="1">
    <location>
        <begin position="200"/>
        <end position="250"/>
    </location>
</feature>
<feature type="region of interest" description="Disordered" evidence="1">
    <location>
        <begin position="19"/>
        <end position="159"/>
    </location>
</feature>
<gene>
    <name evidence="3" type="ORF">BRETT_004974</name>
</gene>
<evidence type="ECO:0000256" key="2">
    <source>
        <dbReference type="SAM" id="Phobius"/>
    </source>
</evidence>
<evidence type="ECO:0000313" key="4">
    <source>
        <dbReference type="Proteomes" id="UP000663131"/>
    </source>
</evidence>
<feature type="compositionally biased region" description="Basic and acidic residues" evidence="1">
    <location>
        <begin position="94"/>
        <end position="105"/>
    </location>
</feature>
<dbReference type="RefSeq" id="XP_041136813.1">
    <property type="nucleotide sequence ID" value="XM_041283461.1"/>
</dbReference>
<accession>A0A871RDZ6</accession>
<dbReference type="KEGG" id="bbrx:BRETT_004974"/>
<feature type="compositionally biased region" description="Low complexity" evidence="1">
    <location>
        <begin position="222"/>
        <end position="234"/>
    </location>
</feature>
<dbReference type="OrthoDB" id="10406594at2759"/>
<feature type="compositionally biased region" description="Low complexity" evidence="1">
    <location>
        <begin position="124"/>
        <end position="159"/>
    </location>
</feature>
<evidence type="ECO:0000313" key="3">
    <source>
        <dbReference type="EMBL" id="QOU20320.1"/>
    </source>
</evidence>
<dbReference type="GeneID" id="64576897"/>
<feature type="compositionally biased region" description="Polar residues" evidence="1">
    <location>
        <begin position="106"/>
        <end position="123"/>
    </location>
</feature>
<dbReference type="EMBL" id="CP063135">
    <property type="protein sequence ID" value="QOU20320.1"/>
    <property type="molecule type" value="Genomic_DNA"/>
</dbReference>
<organism evidence="3 4">
    <name type="scientific">Dekkera bruxellensis</name>
    <name type="common">Brettanomyces custersii</name>
    <dbReference type="NCBI Taxonomy" id="5007"/>
    <lineage>
        <taxon>Eukaryota</taxon>
        <taxon>Fungi</taxon>
        <taxon>Dikarya</taxon>
        <taxon>Ascomycota</taxon>
        <taxon>Saccharomycotina</taxon>
        <taxon>Pichiomycetes</taxon>
        <taxon>Pichiales</taxon>
        <taxon>Pichiaceae</taxon>
        <taxon>Brettanomyces</taxon>
    </lineage>
</organism>
<name>A0A871RDZ6_DEKBR</name>
<reference evidence="3" key="2">
    <citation type="journal article" name="BMC Genomics">
        <title>New genome assemblies reveal patterns of domestication and adaptation across Brettanomyces (Dekkera) species.</title>
        <authorList>
            <person name="Roach M.J."/>
            <person name="Borneman A.R."/>
        </authorList>
    </citation>
    <scope>NUCLEOTIDE SEQUENCE</scope>
    <source>
        <strain evidence="3">UCD 2041</strain>
    </source>
</reference>
<reference evidence="3" key="1">
    <citation type="submission" date="2020-10" db="EMBL/GenBank/DDBJ databases">
        <authorList>
            <person name="Palmer J.M."/>
        </authorList>
    </citation>
    <scope>NUCLEOTIDE SEQUENCE</scope>
    <source>
        <strain evidence="3">UCD 2041</strain>
    </source>
</reference>
<keyword evidence="2" id="KW-0812">Transmembrane</keyword>
<proteinExistence type="predicted"/>
<feature type="compositionally biased region" description="Basic residues" evidence="1">
    <location>
        <begin position="20"/>
        <end position="30"/>
    </location>
</feature>